<evidence type="ECO:0008006" key="4">
    <source>
        <dbReference type="Google" id="ProtNLM"/>
    </source>
</evidence>
<dbReference type="Proteomes" id="UP001556653">
    <property type="component" value="Unassembled WGS sequence"/>
</dbReference>
<feature type="signal peptide" evidence="1">
    <location>
        <begin position="1"/>
        <end position="29"/>
    </location>
</feature>
<accession>A0ABV3S6G0</accession>
<evidence type="ECO:0000256" key="1">
    <source>
        <dbReference type="SAM" id="SignalP"/>
    </source>
</evidence>
<dbReference type="RefSeq" id="WP_367966193.1">
    <property type="nucleotide sequence ID" value="NZ_JBAKFI010000003.1"/>
</dbReference>
<evidence type="ECO:0000313" key="2">
    <source>
        <dbReference type="EMBL" id="MEX0385713.1"/>
    </source>
</evidence>
<sequence length="186" mass="20809">MLKGKLRSQAMRIFTALVCVAALSGGVQAQNTGGQPGAQQQELQQLQQTLSSIRQQAMEENPGLQERQQVLQDQMMSRMRDEGVDPREDVKRLQDIARELRGGEVAEEQRAGLMEEYQSTRQALLDARRAAMQDERIKNSQLELQDDLVSAMTEQNADVPEMIDRFETLRSEMAGRGGSGSGQMTR</sequence>
<feature type="chain" id="PRO_5045571695" description="LTXXQ motif family protein" evidence="1">
    <location>
        <begin position="30"/>
        <end position="186"/>
    </location>
</feature>
<organism evidence="2 3">
    <name type="scientific">Spiribacter onubensis</name>
    <dbReference type="NCBI Taxonomy" id="3122420"/>
    <lineage>
        <taxon>Bacteria</taxon>
        <taxon>Pseudomonadati</taxon>
        <taxon>Pseudomonadota</taxon>
        <taxon>Gammaproteobacteria</taxon>
        <taxon>Chromatiales</taxon>
        <taxon>Ectothiorhodospiraceae</taxon>
        <taxon>Spiribacter</taxon>
    </lineage>
</organism>
<proteinExistence type="predicted"/>
<name>A0ABV3S6G0_9GAMM</name>
<gene>
    <name evidence="2" type="ORF">V6X64_01715</name>
</gene>
<keyword evidence="3" id="KW-1185">Reference proteome</keyword>
<keyword evidence="1" id="KW-0732">Signal</keyword>
<evidence type="ECO:0000313" key="3">
    <source>
        <dbReference type="Proteomes" id="UP001556653"/>
    </source>
</evidence>
<reference evidence="2 3" key="1">
    <citation type="submission" date="2024-02" db="EMBL/GenBank/DDBJ databases">
        <title>New especies of Spiribacter isolated from saline water.</title>
        <authorList>
            <person name="Leon M.J."/>
            <person name="De La Haba R."/>
            <person name="Sanchez-Porro C."/>
            <person name="Ventosa A."/>
        </authorList>
    </citation>
    <scope>NUCLEOTIDE SEQUENCE [LARGE SCALE GENOMIC DNA]</scope>
    <source>
        <strain evidence="3">ag22IC4-227</strain>
    </source>
</reference>
<comment type="caution">
    <text evidence="2">The sequence shown here is derived from an EMBL/GenBank/DDBJ whole genome shotgun (WGS) entry which is preliminary data.</text>
</comment>
<dbReference type="EMBL" id="JBAKFJ010000001">
    <property type="protein sequence ID" value="MEX0385713.1"/>
    <property type="molecule type" value="Genomic_DNA"/>
</dbReference>
<protein>
    <recommendedName>
        <fullName evidence="4">LTXXQ motif family protein</fullName>
    </recommendedName>
</protein>